<feature type="coiled-coil region" evidence="1">
    <location>
        <begin position="131"/>
        <end position="158"/>
    </location>
</feature>
<dbReference type="PANTHER" id="PTHR31206">
    <property type="entry name" value="LP10445P"/>
    <property type="match status" value="1"/>
</dbReference>
<feature type="compositionally biased region" description="Polar residues" evidence="2">
    <location>
        <begin position="170"/>
        <end position="198"/>
    </location>
</feature>
<comment type="caution">
    <text evidence="3">The sequence shown here is derived from an EMBL/GenBank/DDBJ whole genome shotgun (WGS) entry which is preliminary data.</text>
</comment>
<gene>
    <name evidence="3" type="ORF">OFUS_LOCUS16132</name>
</gene>
<sequence length="198" mass="22689">MASAKYENRTSSTISPNDVDMSHLVGQNGDQNEFTNIPLEELTADGKRKKKQPRRILHFSDGILEEYSTDEEEGEDQVDQPQVDPKSLTWGPWFWYWTVAGAFRSLAAADFCGEKLAWFFGITSPKYQYAIDEFHRIKEEEEEERKELEKERLVQEEVHITQVRSMEDGVSNTTSQSNSSHDSTAHPTEQTLGETPKV</sequence>
<dbReference type="AlphaFoldDB" id="A0A8J1U4B5"/>
<evidence type="ECO:0000313" key="3">
    <source>
        <dbReference type="EMBL" id="CAH1790983.1"/>
    </source>
</evidence>
<evidence type="ECO:0000256" key="2">
    <source>
        <dbReference type="SAM" id="MobiDB-lite"/>
    </source>
</evidence>
<proteinExistence type="predicted"/>
<dbReference type="Pfam" id="PF14774">
    <property type="entry name" value="FAM177"/>
    <property type="match status" value="1"/>
</dbReference>
<dbReference type="PANTHER" id="PTHR31206:SF1">
    <property type="entry name" value="LP10445P"/>
    <property type="match status" value="1"/>
</dbReference>
<dbReference type="EMBL" id="CAIIXF020000008">
    <property type="protein sequence ID" value="CAH1790983.1"/>
    <property type="molecule type" value="Genomic_DNA"/>
</dbReference>
<dbReference type="InterPro" id="IPR028260">
    <property type="entry name" value="FAM177"/>
</dbReference>
<dbReference type="Proteomes" id="UP000749559">
    <property type="component" value="Unassembled WGS sequence"/>
</dbReference>
<reference evidence="3" key="1">
    <citation type="submission" date="2022-03" db="EMBL/GenBank/DDBJ databases">
        <authorList>
            <person name="Martin C."/>
        </authorList>
    </citation>
    <scope>NUCLEOTIDE SEQUENCE</scope>
</reference>
<name>A0A8J1U4B5_OWEFU</name>
<dbReference type="OrthoDB" id="45963at2759"/>
<evidence type="ECO:0000256" key="1">
    <source>
        <dbReference type="SAM" id="Coils"/>
    </source>
</evidence>
<feature type="region of interest" description="Disordered" evidence="2">
    <location>
        <begin position="1"/>
        <end position="37"/>
    </location>
</feature>
<evidence type="ECO:0000313" key="4">
    <source>
        <dbReference type="Proteomes" id="UP000749559"/>
    </source>
</evidence>
<accession>A0A8J1U4B5</accession>
<keyword evidence="1" id="KW-0175">Coiled coil</keyword>
<organism evidence="3 4">
    <name type="scientific">Owenia fusiformis</name>
    <name type="common">Polychaete worm</name>
    <dbReference type="NCBI Taxonomy" id="6347"/>
    <lineage>
        <taxon>Eukaryota</taxon>
        <taxon>Metazoa</taxon>
        <taxon>Spiralia</taxon>
        <taxon>Lophotrochozoa</taxon>
        <taxon>Annelida</taxon>
        <taxon>Polychaeta</taxon>
        <taxon>Sedentaria</taxon>
        <taxon>Canalipalpata</taxon>
        <taxon>Sabellida</taxon>
        <taxon>Oweniida</taxon>
        <taxon>Oweniidae</taxon>
        <taxon>Owenia</taxon>
    </lineage>
</organism>
<keyword evidence="4" id="KW-1185">Reference proteome</keyword>
<feature type="region of interest" description="Disordered" evidence="2">
    <location>
        <begin position="161"/>
        <end position="198"/>
    </location>
</feature>
<protein>
    <submittedName>
        <fullName evidence="3">Uncharacterized protein</fullName>
    </submittedName>
</protein>